<keyword evidence="2" id="KW-1185">Reference proteome</keyword>
<accession>A0A1C7MEM7</accession>
<evidence type="ECO:0000313" key="2">
    <source>
        <dbReference type="Proteomes" id="UP000092993"/>
    </source>
</evidence>
<name>A0A1C7MEM7_GRIFR</name>
<evidence type="ECO:0000313" key="1">
    <source>
        <dbReference type="EMBL" id="OBZ74869.1"/>
    </source>
</evidence>
<organism evidence="1 2">
    <name type="scientific">Grifola frondosa</name>
    <name type="common">Maitake</name>
    <name type="synonym">Polyporus frondosus</name>
    <dbReference type="NCBI Taxonomy" id="5627"/>
    <lineage>
        <taxon>Eukaryota</taxon>
        <taxon>Fungi</taxon>
        <taxon>Dikarya</taxon>
        <taxon>Basidiomycota</taxon>
        <taxon>Agaricomycotina</taxon>
        <taxon>Agaricomycetes</taxon>
        <taxon>Polyporales</taxon>
        <taxon>Grifolaceae</taxon>
        <taxon>Grifola</taxon>
    </lineage>
</organism>
<reference evidence="1 2" key="1">
    <citation type="submission" date="2016-03" db="EMBL/GenBank/DDBJ databases">
        <title>Whole genome sequencing of Grifola frondosa 9006-11.</title>
        <authorList>
            <person name="Min B."/>
            <person name="Park H."/>
            <person name="Kim J.-G."/>
            <person name="Cho H."/>
            <person name="Oh Y.-L."/>
            <person name="Kong W.-S."/>
            <person name="Choi I.-G."/>
        </authorList>
    </citation>
    <scope>NUCLEOTIDE SEQUENCE [LARGE SCALE GENOMIC DNA]</scope>
    <source>
        <strain evidence="1 2">9006-11</strain>
    </source>
</reference>
<dbReference type="EMBL" id="LUGG01000005">
    <property type="protein sequence ID" value="OBZ74869.1"/>
    <property type="molecule type" value="Genomic_DNA"/>
</dbReference>
<dbReference type="AlphaFoldDB" id="A0A1C7MEM7"/>
<dbReference type="Proteomes" id="UP000092993">
    <property type="component" value="Unassembled WGS sequence"/>
</dbReference>
<gene>
    <name evidence="1" type="ORF">A0H81_05565</name>
</gene>
<comment type="caution">
    <text evidence="1">The sequence shown here is derived from an EMBL/GenBank/DDBJ whole genome shotgun (WGS) entry which is preliminary data.</text>
</comment>
<protein>
    <submittedName>
        <fullName evidence="1">Uncharacterized protein</fullName>
    </submittedName>
</protein>
<proteinExistence type="predicted"/>
<sequence>MRIDSFTITVISVSLDYTQRNIPERNFHSAKHKSTVGNKIVDSAPQQKIIRTYRSSALSSSLSYLDWARNVTCALPYFSSFRGRELLTWRAAESKGPLPLFLTITPSCSPDIQSLICITIVISIYHSHLPSHIQGS</sequence>